<evidence type="ECO:0000256" key="6">
    <source>
        <dbReference type="ARBA" id="ARBA00023049"/>
    </source>
</evidence>
<organism evidence="10 11">
    <name type="scientific">Clostridium aromativorans</name>
    <dbReference type="NCBI Taxonomy" id="2836848"/>
    <lineage>
        <taxon>Bacteria</taxon>
        <taxon>Bacillati</taxon>
        <taxon>Bacillota</taxon>
        <taxon>Clostridia</taxon>
        <taxon>Eubacteriales</taxon>
        <taxon>Clostridiaceae</taxon>
        <taxon>Clostridium</taxon>
    </lineage>
</organism>
<dbReference type="InterPro" id="IPR000834">
    <property type="entry name" value="Peptidase_M14"/>
</dbReference>
<dbReference type="PROSITE" id="PS52035">
    <property type="entry name" value="PEPTIDASE_M14"/>
    <property type="match status" value="1"/>
</dbReference>
<comment type="caution">
    <text evidence="10">The sequence shown here is derived from an EMBL/GenBank/DDBJ whole genome shotgun (WGS) entry which is preliminary data.</text>
</comment>
<dbReference type="InterPro" id="IPR036366">
    <property type="entry name" value="PGBDSf"/>
</dbReference>
<dbReference type="Gene3D" id="1.10.101.10">
    <property type="entry name" value="PGBD-like superfamily/PGBD"/>
    <property type="match status" value="1"/>
</dbReference>
<feature type="domain" description="Peptidase M14" evidence="9">
    <location>
        <begin position="128"/>
        <end position="423"/>
    </location>
</feature>
<dbReference type="Gene3D" id="3.40.630.10">
    <property type="entry name" value="Zn peptidases"/>
    <property type="match status" value="1"/>
</dbReference>
<evidence type="ECO:0000256" key="7">
    <source>
        <dbReference type="PROSITE-ProRule" id="PRU01379"/>
    </source>
</evidence>
<proteinExistence type="inferred from homology"/>
<dbReference type="SMART" id="SM00631">
    <property type="entry name" value="Zn_pept"/>
    <property type="match status" value="1"/>
</dbReference>
<evidence type="ECO:0000313" key="10">
    <source>
        <dbReference type="EMBL" id="MCC9294080.1"/>
    </source>
</evidence>
<evidence type="ECO:0000313" key="11">
    <source>
        <dbReference type="Proteomes" id="UP001165422"/>
    </source>
</evidence>
<dbReference type="SMART" id="SM00257">
    <property type="entry name" value="LysM"/>
    <property type="match status" value="1"/>
</dbReference>
<dbReference type="SUPFAM" id="SSF47090">
    <property type="entry name" value="PGBD-like"/>
    <property type="match status" value="1"/>
</dbReference>
<keyword evidence="5" id="KW-0862">Zinc</keyword>
<keyword evidence="11" id="KW-1185">Reference proteome</keyword>
<gene>
    <name evidence="10" type="ORF">LN736_04245</name>
</gene>
<protein>
    <submittedName>
        <fullName evidence="10">M14 family metallopeptidase</fullName>
    </submittedName>
</protein>
<evidence type="ECO:0000256" key="2">
    <source>
        <dbReference type="ARBA" id="ARBA00005988"/>
    </source>
</evidence>
<dbReference type="CDD" id="cd06229">
    <property type="entry name" value="M14_Endopeptidase_I"/>
    <property type="match status" value="1"/>
</dbReference>
<sequence>MPNFKLGSRGSQVMQIQATLKKIGYDPGPIDGIYGIQTEQAVRNFQRNNGLIQDGIIGPDTYRVLHSFILGYDNYIIKPGDTLYGISRKYGTQVYKIITANPLIEPLGLIPGNTIKVPYSTDVVDTNIYYTYDVLETDLMGLKGRYPFITVGSAGESVLGRQLHYVRLGVGGNQVSYNGSHHALEWITTPLLMKFIENFARAYSEGENIRGYNIGDIWSRSSIYIVPMVNPDGVDLVLNGLARDNPYYYELIRWNRGSADFSRDWEANNRGVDLNHNYNANWQLSKESEPSYGVYGPGPTRYSGPYAESEPETRTMVNFTNNHDFRLVLAYHSQGQVIYWQYNALTPPESRRIAELFSEVSGYRLEETTGIASYSGYKDWFIQDHGKPGFTIEVGRGINPLPINQFDQIYNENEELLLLASVI</sequence>
<evidence type="ECO:0000256" key="3">
    <source>
        <dbReference type="ARBA" id="ARBA00022670"/>
    </source>
</evidence>
<dbReference type="InterPro" id="IPR036365">
    <property type="entry name" value="PGBD-like_sf"/>
</dbReference>
<feature type="domain" description="LysM" evidence="8">
    <location>
        <begin position="73"/>
        <end position="117"/>
    </location>
</feature>
<name>A0ABS8N4S4_9CLOT</name>
<reference evidence="10" key="1">
    <citation type="submission" date="2021-11" db="EMBL/GenBank/DDBJ databases">
        <authorList>
            <person name="Qingchun L."/>
            <person name="Dong Z."/>
            <person name="Zongwei Q."/>
            <person name="Jia Z."/>
            <person name="Duotao L."/>
        </authorList>
    </citation>
    <scope>NUCLEOTIDE SEQUENCE</scope>
    <source>
        <strain evidence="10">WLY-B-L2</strain>
    </source>
</reference>
<dbReference type="Gene3D" id="3.10.350.10">
    <property type="entry name" value="LysM domain"/>
    <property type="match status" value="1"/>
</dbReference>
<keyword evidence="4" id="KW-0378">Hydrolase</keyword>
<comment type="similarity">
    <text evidence="2 7">Belongs to the peptidase M14 family.</text>
</comment>
<dbReference type="InterPro" id="IPR036779">
    <property type="entry name" value="LysM_dom_sf"/>
</dbReference>
<evidence type="ECO:0000259" key="9">
    <source>
        <dbReference type="PROSITE" id="PS52035"/>
    </source>
</evidence>
<keyword evidence="6" id="KW-0482">Metalloprotease</keyword>
<dbReference type="RefSeq" id="WP_150355949.1">
    <property type="nucleotide sequence ID" value="NZ_JAJJPB010000003.1"/>
</dbReference>
<dbReference type="PANTHER" id="PTHR11705">
    <property type="entry name" value="PROTEASE FAMILY M14 CARBOXYPEPTIDASE A,B"/>
    <property type="match status" value="1"/>
</dbReference>
<dbReference type="InterPro" id="IPR034274">
    <property type="entry name" value="ENP1_M14_CPD"/>
</dbReference>
<feature type="active site" description="Proton donor/acceptor" evidence="7">
    <location>
        <position position="393"/>
    </location>
</feature>
<keyword evidence="3" id="KW-0645">Protease</keyword>
<evidence type="ECO:0000256" key="1">
    <source>
        <dbReference type="ARBA" id="ARBA00001947"/>
    </source>
</evidence>
<dbReference type="Pfam" id="PF00246">
    <property type="entry name" value="Peptidase_M14"/>
    <property type="match status" value="1"/>
</dbReference>
<dbReference type="SUPFAM" id="SSF53187">
    <property type="entry name" value="Zn-dependent exopeptidases"/>
    <property type="match status" value="1"/>
</dbReference>
<comment type="cofactor">
    <cofactor evidence="1">
        <name>Zn(2+)</name>
        <dbReference type="ChEBI" id="CHEBI:29105"/>
    </cofactor>
</comment>
<evidence type="ECO:0000256" key="5">
    <source>
        <dbReference type="ARBA" id="ARBA00022833"/>
    </source>
</evidence>
<dbReference type="PANTHER" id="PTHR11705:SF143">
    <property type="entry name" value="SLL0236 PROTEIN"/>
    <property type="match status" value="1"/>
</dbReference>
<evidence type="ECO:0000259" key="8">
    <source>
        <dbReference type="PROSITE" id="PS51782"/>
    </source>
</evidence>
<accession>A0ABS8N4S4</accession>
<dbReference type="SUPFAM" id="SSF54106">
    <property type="entry name" value="LysM domain"/>
    <property type="match status" value="1"/>
</dbReference>
<dbReference type="InterPro" id="IPR002477">
    <property type="entry name" value="Peptidoglycan-bd-like"/>
</dbReference>
<dbReference type="EMBL" id="JAJJPB010000003">
    <property type="protein sequence ID" value="MCC9294080.1"/>
    <property type="molecule type" value="Genomic_DNA"/>
</dbReference>
<dbReference type="PROSITE" id="PS51782">
    <property type="entry name" value="LYSM"/>
    <property type="match status" value="1"/>
</dbReference>
<dbReference type="InterPro" id="IPR018392">
    <property type="entry name" value="LysM"/>
</dbReference>
<evidence type="ECO:0000256" key="4">
    <source>
        <dbReference type="ARBA" id="ARBA00022801"/>
    </source>
</evidence>
<dbReference type="CDD" id="cd00118">
    <property type="entry name" value="LysM"/>
    <property type="match status" value="1"/>
</dbReference>
<dbReference type="Pfam" id="PF01476">
    <property type="entry name" value="LysM"/>
    <property type="match status" value="1"/>
</dbReference>
<dbReference type="Proteomes" id="UP001165422">
    <property type="component" value="Unassembled WGS sequence"/>
</dbReference>
<dbReference type="Pfam" id="PF01471">
    <property type="entry name" value="PG_binding_1"/>
    <property type="match status" value="1"/>
</dbReference>